<protein>
    <submittedName>
        <fullName evidence="1">Uncharacterized protein</fullName>
    </submittedName>
</protein>
<dbReference type="EMBL" id="RQIS01000001">
    <property type="protein sequence ID" value="RQH09895.1"/>
    <property type="molecule type" value="Genomic_DNA"/>
</dbReference>
<dbReference type="OrthoDB" id="9763676at2"/>
<dbReference type="InterPro" id="IPR010272">
    <property type="entry name" value="T6SS_TssF"/>
</dbReference>
<keyword evidence="2" id="KW-1185">Reference proteome</keyword>
<dbReference type="RefSeq" id="WP_124149292.1">
    <property type="nucleotide sequence ID" value="NZ_RQIS01000001.1"/>
</dbReference>
<sequence>MSLDEQTFAEHNMAAFFSVIDRYFTRYVPMNSFMQLVVLSKTNGSEIRRCPLRAGRSPLL</sequence>
<accession>A0A3N6N5J3</accession>
<reference evidence="1 2" key="1">
    <citation type="submission" date="2018-11" db="EMBL/GenBank/DDBJ databases">
        <title>Paraburkholderia sp. DHOA04, isolated from soil.</title>
        <authorList>
            <person name="Gao Z.-H."/>
            <person name="Qiu L.-H."/>
            <person name="Fu J.-C."/>
        </authorList>
    </citation>
    <scope>NUCLEOTIDE SEQUENCE [LARGE SCALE GENOMIC DNA]</scope>
    <source>
        <strain evidence="1 2">DHOA04</strain>
    </source>
</reference>
<gene>
    <name evidence="1" type="ORF">D1Y85_01780</name>
</gene>
<proteinExistence type="predicted"/>
<dbReference type="AlphaFoldDB" id="A0A3N6N5J3"/>
<dbReference type="Pfam" id="PF05947">
    <property type="entry name" value="T6SS_TssF"/>
    <property type="match status" value="1"/>
</dbReference>
<comment type="caution">
    <text evidence="1">The sequence shown here is derived from an EMBL/GenBank/DDBJ whole genome shotgun (WGS) entry which is preliminary data.</text>
</comment>
<dbReference type="Proteomes" id="UP000272778">
    <property type="component" value="Unassembled WGS sequence"/>
</dbReference>
<organism evidence="1 2">
    <name type="scientific">Paraburkholderia dinghuensis</name>
    <dbReference type="NCBI Taxonomy" id="2305225"/>
    <lineage>
        <taxon>Bacteria</taxon>
        <taxon>Pseudomonadati</taxon>
        <taxon>Pseudomonadota</taxon>
        <taxon>Betaproteobacteria</taxon>
        <taxon>Burkholderiales</taxon>
        <taxon>Burkholderiaceae</taxon>
        <taxon>Paraburkholderia</taxon>
    </lineage>
</organism>
<name>A0A3N6N5J3_9BURK</name>
<evidence type="ECO:0000313" key="1">
    <source>
        <dbReference type="EMBL" id="RQH09895.1"/>
    </source>
</evidence>
<evidence type="ECO:0000313" key="2">
    <source>
        <dbReference type="Proteomes" id="UP000272778"/>
    </source>
</evidence>